<gene>
    <name evidence="1" type="ORF">EV644_11573</name>
</gene>
<dbReference type="Proteomes" id="UP000295818">
    <property type="component" value="Unassembled WGS sequence"/>
</dbReference>
<accession>A0ABY2BDJ1</accession>
<evidence type="ECO:0000313" key="1">
    <source>
        <dbReference type="EMBL" id="TCO17053.1"/>
    </source>
</evidence>
<name>A0ABY2BDJ1_9ACTN</name>
<evidence type="ECO:0000313" key="2">
    <source>
        <dbReference type="Proteomes" id="UP000295818"/>
    </source>
</evidence>
<reference evidence="1 2" key="1">
    <citation type="journal article" date="2015" name="Stand. Genomic Sci.">
        <title>Genomic Encyclopedia of Bacterial and Archaeal Type Strains, Phase III: the genomes of soil and plant-associated and newly described type strains.</title>
        <authorList>
            <person name="Whitman W.B."/>
            <person name="Woyke T."/>
            <person name="Klenk H.P."/>
            <person name="Zhou Y."/>
            <person name="Lilburn T.G."/>
            <person name="Beck B.J."/>
            <person name="De Vos P."/>
            <person name="Vandamme P."/>
            <person name="Eisen J.A."/>
            <person name="Garrity G."/>
            <person name="Hugenholtz P."/>
            <person name="Kyrpides N.C."/>
        </authorList>
    </citation>
    <scope>NUCLEOTIDE SEQUENCE [LARGE SCALE GENOMIC DNA]</scope>
    <source>
        <strain evidence="1 2">VKM Ac-2538</strain>
    </source>
</reference>
<keyword evidence="2" id="KW-1185">Reference proteome</keyword>
<sequence length="86" mass="9724">MGLWRTGDPCGHWPTRGTRRRWTSFADLAEERGDVDALNELLDEGCERAGEHPTRRAVAASDLLELQRIRDAGYDEAGDELDRLLD</sequence>
<dbReference type="EMBL" id="SLWM01000015">
    <property type="protein sequence ID" value="TCO17053.1"/>
    <property type="molecule type" value="Genomic_DNA"/>
</dbReference>
<protein>
    <submittedName>
        <fullName evidence="1">Uncharacterized protein</fullName>
    </submittedName>
</protein>
<comment type="caution">
    <text evidence="1">The sequence shown here is derived from an EMBL/GenBank/DDBJ whole genome shotgun (WGS) entry which is preliminary data.</text>
</comment>
<proteinExistence type="predicted"/>
<organism evidence="1 2">
    <name type="scientific">Kribbella orskensis</name>
    <dbReference type="NCBI Taxonomy" id="2512216"/>
    <lineage>
        <taxon>Bacteria</taxon>
        <taxon>Bacillati</taxon>
        <taxon>Actinomycetota</taxon>
        <taxon>Actinomycetes</taxon>
        <taxon>Propionibacteriales</taxon>
        <taxon>Kribbellaceae</taxon>
        <taxon>Kribbella</taxon>
    </lineage>
</organism>